<accession>A0A8R1EJ82</accession>
<feature type="transmembrane region" description="Helical" evidence="1">
    <location>
        <begin position="131"/>
        <end position="148"/>
    </location>
</feature>
<dbReference type="PANTHER" id="PTHR34152:SF9">
    <property type="entry name" value="TRANSMEMBRANE DOMAIN-CONTAINING PROTEIN"/>
    <property type="match status" value="1"/>
</dbReference>
<feature type="transmembrane region" description="Helical" evidence="1">
    <location>
        <begin position="168"/>
        <end position="198"/>
    </location>
</feature>
<evidence type="ECO:0000313" key="3">
    <source>
        <dbReference type="Proteomes" id="UP000005237"/>
    </source>
</evidence>
<evidence type="ECO:0000256" key="1">
    <source>
        <dbReference type="SAM" id="Phobius"/>
    </source>
</evidence>
<feature type="transmembrane region" description="Helical" evidence="1">
    <location>
        <begin position="43"/>
        <end position="63"/>
    </location>
</feature>
<reference evidence="3" key="1">
    <citation type="submission" date="2010-08" db="EMBL/GenBank/DDBJ databases">
        <authorList>
            <consortium name="Caenorhabditis japonica Sequencing Consortium"/>
            <person name="Wilson R.K."/>
        </authorList>
    </citation>
    <scope>NUCLEOTIDE SEQUENCE [LARGE SCALE GENOMIC DNA]</scope>
    <source>
        <strain evidence="3">DF5081</strain>
    </source>
</reference>
<dbReference type="OMA" id="FRKAWAW"/>
<dbReference type="AlphaFoldDB" id="A0A8R1EJ82"/>
<dbReference type="EnsemblMetazoa" id="CJA34670.1">
    <property type="protein sequence ID" value="CJA34670.1"/>
    <property type="gene ID" value="WBGene00210517"/>
</dbReference>
<name>A0A8R1EJ82_CAEJA</name>
<dbReference type="PANTHER" id="PTHR34152">
    <property type="entry name" value="PROTEIN CBG12353-RELATED"/>
    <property type="match status" value="1"/>
</dbReference>
<organism evidence="2 3">
    <name type="scientific">Caenorhabditis japonica</name>
    <dbReference type="NCBI Taxonomy" id="281687"/>
    <lineage>
        <taxon>Eukaryota</taxon>
        <taxon>Metazoa</taxon>
        <taxon>Ecdysozoa</taxon>
        <taxon>Nematoda</taxon>
        <taxon>Chromadorea</taxon>
        <taxon>Rhabditida</taxon>
        <taxon>Rhabditina</taxon>
        <taxon>Rhabditomorpha</taxon>
        <taxon>Rhabditoidea</taxon>
        <taxon>Rhabditidae</taxon>
        <taxon>Peloderinae</taxon>
        <taxon>Caenorhabditis</taxon>
    </lineage>
</organism>
<keyword evidence="1" id="KW-0812">Transmembrane</keyword>
<evidence type="ECO:0000313" key="2">
    <source>
        <dbReference type="EnsemblMetazoa" id="CJA34670.1"/>
    </source>
</evidence>
<protein>
    <submittedName>
        <fullName evidence="2">Uncharacterized protein</fullName>
    </submittedName>
</protein>
<sequence>MPSVRDKYRATVQGFRRADSIPERFNVFRQAWTWLLEGSRTTFAFFGIIILPIYLIIIGSVWFDSCGEQPVLTLPLILLGALLIVCASYLPIHQRAKQKAREARENANIDFHGSLTPEEIQRFVPLRMNRVSNYCFLAILAVLPYMTIKLFVHDGDETTHYQCHPVVYWTAFVISIVYLVWLVNVLLACFLTCCGFVVMPSCIGKCKGEQAEDV</sequence>
<keyword evidence="1" id="KW-1133">Transmembrane helix</keyword>
<keyword evidence="3" id="KW-1185">Reference proteome</keyword>
<dbReference type="Proteomes" id="UP000005237">
    <property type="component" value="Unassembled WGS sequence"/>
</dbReference>
<keyword evidence="1" id="KW-0472">Membrane</keyword>
<proteinExistence type="predicted"/>
<reference evidence="2" key="2">
    <citation type="submission" date="2022-06" db="UniProtKB">
        <authorList>
            <consortium name="EnsemblMetazoa"/>
        </authorList>
    </citation>
    <scope>IDENTIFICATION</scope>
    <source>
        <strain evidence="2">DF5081</strain>
    </source>
</reference>
<feature type="transmembrane region" description="Helical" evidence="1">
    <location>
        <begin position="69"/>
        <end position="92"/>
    </location>
</feature>